<name>A0A6C0IW01_9ZZZZ</name>
<reference evidence="1" key="1">
    <citation type="journal article" date="2020" name="Nature">
        <title>Giant virus diversity and host interactions through global metagenomics.</title>
        <authorList>
            <person name="Schulz F."/>
            <person name="Roux S."/>
            <person name="Paez-Espino D."/>
            <person name="Jungbluth S."/>
            <person name="Walsh D.A."/>
            <person name="Denef V.J."/>
            <person name="McMahon K.D."/>
            <person name="Konstantinidis K.T."/>
            <person name="Eloe-Fadrosh E.A."/>
            <person name="Kyrpides N.C."/>
            <person name="Woyke T."/>
        </authorList>
    </citation>
    <scope>NUCLEOTIDE SEQUENCE</scope>
    <source>
        <strain evidence="1">GVMAG-M-3300024301-20</strain>
    </source>
</reference>
<evidence type="ECO:0000313" key="1">
    <source>
        <dbReference type="EMBL" id="QHT96007.1"/>
    </source>
</evidence>
<proteinExistence type="predicted"/>
<protein>
    <submittedName>
        <fullName evidence="1">Uncharacterized protein</fullName>
    </submittedName>
</protein>
<accession>A0A6C0IW01</accession>
<dbReference type="EMBL" id="MN740249">
    <property type="protein sequence ID" value="QHT96007.1"/>
    <property type="molecule type" value="Genomic_DNA"/>
</dbReference>
<dbReference type="Gene3D" id="2.30.30.140">
    <property type="match status" value="1"/>
</dbReference>
<dbReference type="AlphaFoldDB" id="A0A6C0IW01"/>
<sequence>MINTKEPAIAYNCRNCNRNLASNNPASQYLRQKLIQNTNRVASSLYSMNLAGLTAYQRPLSTGQLVEQAGTPYYVPPGINWNQMSDRAVPSIQLVKTASLGASSTKSTIVRNRPGAMSPGGIGVDIKHNSYDRYLNRLKGKAPLRRGIVPPTFGLPYIPFSQVYPVYGGKQFKTSIIDDCVCPQTNKLTQDKIIYDRPQNAIQENIISVTYQFSVGDEVWARKDPHIDLLYKATILSIDLGSVFELKFEDGAILYTTIEQSKIRPYYNCNCNPVPSASDVYLQSVNTDKENEAICTLLNLGNNNHLL</sequence>
<organism evidence="1">
    <name type="scientific">viral metagenome</name>
    <dbReference type="NCBI Taxonomy" id="1070528"/>
    <lineage>
        <taxon>unclassified sequences</taxon>
        <taxon>metagenomes</taxon>
        <taxon>organismal metagenomes</taxon>
    </lineage>
</organism>